<dbReference type="EMBL" id="IACM01042875">
    <property type="protein sequence ID" value="LAB25432.1"/>
    <property type="molecule type" value="Transcribed_RNA"/>
</dbReference>
<reference evidence="1" key="2">
    <citation type="submission" date="2017-11" db="EMBL/GenBank/DDBJ databases">
        <title>Coralsnake Venomics: Analyses of Venom Gland Transcriptomes and Proteomes of Six Brazilian Taxa.</title>
        <authorList>
            <person name="Aird S.D."/>
            <person name="Jorge da Silva N."/>
            <person name="Qiu L."/>
            <person name="Villar-Briones A."/>
            <person name="Aparecida-Saddi V."/>
            <person name="Campos-Telles M.P."/>
            <person name="Grau M."/>
            <person name="Mikheyev A.S."/>
        </authorList>
    </citation>
    <scope>NUCLEOTIDE SEQUENCE</scope>
    <source>
        <tissue evidence="1">Venom_gland</tissue>
    </source>
</reference>
<accession>A0A2D4LWG3</accession>
<proteinExistence type="predicted"/>
<organism evidence="1">
    <name type="scientific">Micrurus spixii</name>
    <name type="common">Amazon coral snake</name>
    <dbReference type="NCBI Taxonomy" id="129469"/>
    <lineage>
        <taxon>Eukaryota</taxon>
        <taxon>Metazoa</taxon>
        <taxon>Chordata</taxon>
        <taxon>Craniata</taxon>
        <taxon>Vertebrata</taxon>
        <taxon>Euteleostomi</taxon>
        <taxon>Lepidosauria</taxon>
        <taxon>Squamata</taxon>
        <taxon>Bifurcata</taxon>
        <taxon>Unidentata</taxon>
        <taxon>Episquamata</taxon>
        <taxon>Toxicofera</taxon>
        <taxon>Serpentes</taxon>
        <taxon>Colubroidea</taxon>
        <taxon>Elapidae</taxon>
        <taxon>Elapinae</taxon>
        <taxon>Micrurus</taxon>
    </lineage>
</organism>
<protein>
    <submittedName>
        <fullName evidence="1">Uncharacterized protein</fullName>
    </submittedName>
</protein>
<reference evidence="1" key="1">
    <citation type="submission" date="2017-07" db="EMBL/GenBank/DDBJ databases">
        <authorList>
            <person name="Mikheyev A."/>
            <person name="Grau M."/>
        </authorList>
    </citation>
    <scope>NUCLEOTIDE SEQUENCE</scope>
    <source>
        <tissue evidence="1">Venom_gland</tissue>
    </source>
</reference>
<evidence type="ECO:0000313" key="1">
    <source>
        <dbReference type="EMBL" id="LAB25432.1"/>
    </source>
</evidence>
<sequence length="128" mass="14449">MMGLKHKFHSLLNLIRSKLTLSAPDKTPAILSNQRIEASPVQLKNIPYKRIAIFHSPSAITFNNGLPQWLPPERPLLPNNRITPGTLTRMCLASSNWLPNQILRIHCLPPLNFCKNLCFSIDQGSPFL</sequence>
<dbReference type="AlphaFoldDB" id="A0A2D4LWG3"/>
<name>A0A2D4LWG3_9SAUR</name>